<accession>A0A4Y7TC54</accession>
<dbReference type="AlphaFoldDB" id="A0A4Y7TC54"/>
<sequence length="169" mass="17660">MVSLLLSPFSFSGESQGSIASGATVTKSVPDDWSGFIYSNVNAPEGNTGAGTTKAGFVAEAAYYFIVKDSSNFNTGISVVPSGSSSNGMCKRVTCNSRFCANSYTEQPSQFPAPSNNAPEPPLFACPSGESFDFRFCPNAAFPRNDGTVNIHPNGNTRKCLDARGGVAS</sequence>
<comment type="caution">
    <text evidence="1">The sequence shown here is derived from an EMBL/GenBank/DDBJ whole genome shotgun (WGS) entry which is preliminary data.</text>
</comment>
<dbReference type="Proteomes" id="UP000298030">
    <property type="component" value="Unassembled WGS sequence"/>
</dbReference>
<protein>
    <submittedName>
        <fullName evidence="1">Uncharacterized protein</fullName>
    </submittedName>
</protein>
<gene>
    <name evidence="1" type="ORF">FA13DRAFT_331828</name>
</gene>
<dbReference type="SUPFAM" id="SSF49870">
    <property type="entry name" value="Osmotin, thaumatin-like protein"/>
    <property type="match status" value="1"/>
</dbReference>
<dbReference type="InterPro" id="IPR037176">
    <property type="entry name" value="Osmotin/thaumatin-like_sf"/>
</dbReference>
<dbReference type="OrthoDB" id="6770063at2759"/>
<proteinExistence type="predicted"/>
<reference evidence="1 2" key="1">
    <citation type="journal article" date="2019" name="Nat. Ecol. Evol.">
        <title>Megaphylogeny resolves global patterns of mushroom evolution.</title>
        <authorList>
            <person name="Varga T."/>
            <person name="Krizsan K."/>
            <person name="Foldi C."/>
            <person name="Dima B."/>
            <person name="Sanchez-Garcia M."/>
            <person name="Sanchez-Ramirez S."/>
            <person name="Szollosi G.J."/>
            <person name="Szarkandi J.G."/>
            <person name="Papp V."/>
            <person name="Albert L."/>
            <person name="Andreopoulos W."/>
            <person name="Angelini C."/>
            <person name="Antonin V."/>
            <person name="Barry K.W."/>
            <person name="Bougher N.L."/>
            <person name="Buchanan P."/>
            <person name="Buyck B."/>
            <person name="Bense V."/>
            <person name="Catcheside P."/>
            <person name="Chovatia M."/>
            <person name="Cooper J."/>
            <person name="Damon W."/>
            <person name="Desjardin D."/>
            <person name="Finy P."/>
            <person name="Geml J."/>
            <person name="Haridas S."/>
            <person name="Hughes K."/>
            <person name="Justo A."/>
            <person name="Karasinski D."/>
            <person name="Kautmanova I."/>
            <person name="Kiss B."/>
            <person name="Kocsube S."/>
            <person name="Kotiranta H."/>
            <person name="LaButti K.M."/>
            <person name="Lechner B.E."/>
            <person name="Liimatainen K."/>
            <person name="Lipzen A."/>
            <person name="Lukacs Z."/>
            <person name="Mihaltcheva S."/>
            <person name="Morgado L.N."/>
            <person name="Niskanen T."/>
            <person name="Noordeloos M.E."/>
            <person name="Ohm R.A."/>
            <person name="Ortiz-Santana B."/>
            <person name="Ovrebo C."/>
            <person name="Racz N."/>
            <person name="Riley R."/>
            <person name="Savchenko A."/>
            <person name="Shiryaev A."/>
            <person name="Soop K."/>
            <person name="Spirin V."/>
            <person name="Szebenyi C."/>
            <person name="Tomsovsky M."/>
            <person name="Tulloss R.E."/>
            <person name="Uehling J."/>
            <person name="Grigoriev I.V."/>
            <person name="Vagvolgyi C."/>
            <person name="Papp T."/>
            <person name="Martin F.M."/>
            <person name="Miettinen O."/>
            <person name="Hibbett D.S."/>
            <person name="Nagy L.G."/>
        </authorList>
    </citation>
    <scope>NUCLEOTIDE SEQUENCE [LARGE SCALE GENOMIC DNA]</scope>
    <source>
        <strain evidence="1 2">FP101781</strain>
    </source>
</reference>
<name>A0A4Y7TC54_COPMI</name>
<keyword evidence="2" id="KW-1185">Reference proteome</keyword>
<evidence type="ECO:0000313" key="1">
    <source>
        <dbReference type="EMBL" id="TEB31534.1"/>
    </source>
</evidence>
<dbReference type="EMBL" id="QPFP01000018">
    <property type="protein sequence ID" value="TEB31534.1"/>
    <property type="molecule type" value="Genomic_DNA"/>
</dbReference>
<evidence type="ECO:0000313" key="2">
    <source>
        <dbReference type="Proteomes" id="UP000298030"/>
    </source>
</evidence>
<organism evidence="1 2">
    <name type="scientific">Coprinellus micaceus</name>
    <name type="common">Glistening ink-cap mushroom</name>
    <name type="synonym">Coprinus micaceus</name>
    <dbReference type="NCBI Taxonomy" id="71717"/>
    <lineage>
        <taxon>Eukaryota</taxon>
        <taxon>Fungi</taxon>
        <taxon>Dikarya</taxon>
        <taxon>Basidiomycota</taxon>
        <taxon>Agaricomycotina</taxon>
        <taxon>Agaricomycetes</taxon>
        <taxon>Agaricomycetidae</taxon>
        <taxon>Agaricales</taxon>
        <taxon>Agaricineae</taxon>
        <taxon>Psathyrellaceae</taxon>
        <taxon>Coprinellus</taxon>
    </lineage>
</organism>